<keyword evidence="1" id="KW-1133">Transmembrane helix</keyword>
<keyword evidence="1" id="KW-0472">Membrane</keyword>
<gene>
    <name evidence="2" type="ORF">F2S36_13440</name>
</gene>
<dbReference type="AlphaFoldDB" id="A0A9P4DMV0"/>
<name>A0A9P4DMV0_9BACT</name>
<comment type="caution">
    <text evidence="2">The sequence shown here is derived from an EMBL/GenBank/DDBJ whole genome shotgun (WGS) entry which is preliminary data.</text>
</comment>
<evidence type="ECO:0000313" key="3">
    <source>
        <dbReference type="Proteomes" id="UP000323119"/>
    </source>
</evidence>
<dbReference type="Proteomes" id="UP000323119">
    <property type="component" value="Unassembled WGS sequence"/>
</dbReference>
<reference evidence="2 3" key="1">
    <citation type="journal article" date="2019" name="Nat. Med.">
        <title>A library of human gut bacterial isolates paired with longitudinal multiomics data enables mechanistic microbiome research.</title>
        <authorList>
            <person name="Poyet M."/>
            <person name="Groussin M."/>
            <person name="Gibbons S.M."/>
            <person name="Avila-Pacheco J."/>
            <person name="Jiang X."/>
            <person name="Kearney S.M."/>
            <person name="Perrotta A.R."/>
            <person name="Berdy B."/>
            <person name="Zhao S."/>
            <person name="Lieberman T.D."/>
            <person name="Swanson P.K."/>
            <person name="Smith M."/>
            <person name="Roesemann S."/>
            <person name="Alexander J.E."/>
            <person name="Rich S.A."/>
            <person name="Livny J."/>
            <person name="Vlamakis H."/>
            <person name="Clish C."/>
            <person name="Bullock K."/>
            <person name="Deik A."/>
            <person name="Scott J."/>
            <person name="Pierce K.A."/>
            <person name="Xavier R.J."/>
            <person name="Alm E.J."/>
        </authorList>
    </citation>
    <scope>NUCLEOTIDE SEQUENCE [LARGE SCALE GENOMIC DNA]</scope>
    <source>
        <strain evidence="2 3">BIOML-A204</strain>
    </source>
</reference>
<evidence type="ECO:0000313" key="2">
    <source>
        <dbReference type="EMBL" id="KAA2558127.1"/>
    </source>
</evidence>
<organism evidence="2 3">
    <name type="scientific">Alistipes onderdonkii</name>
    <dbReference type="NCBI Taxonomy" id="328813"/>
    <lineage>
        <taxon>Bacteria</taxon>
        <taxon>Pseudomonadati</taxon>
        <taxon>Bacteroidota</taxon>
        <taxon>Bacteroidia</taxon>
        <taxon>Bacteroidales</taxon>
        <taxon>Rikenellaceae</taxon>
        <taxon>Alistipes</taxon>
    </lineage>
</organism>
<dbReference type="EMBL" id="VVUY01000015">
    <property type="protein sequence ID" value="KAA2558127.1"/>
    <property type="molecule type" value="Genomic_DNA"/>
</dbReference>
<proteinExistence type="predicted"/>
<accession>A0A9P4DMV0</accession>
<keyword evidence="1" id="KW-0812">Transmembrane</keyword>
<feature type="transmembrane region" description="Helical" evidence="1">
    <location>
        <begin position="546"/>
        <end position="565"/>
    </location>
</feature>
<protein>
    <submittedName>
        <fullName evidence="2">Uncharacterized protein</fullName>
    </submittedName>
</protein>
<dbReference type="RefSeq" id="WP_055202739.1">
    <property type="nucleotide sequence ID" value="NZ_JADMQE010000003.1"/>
</dbReference>
<feature type="transmembrane region" description="Helical" evidence="1">
    <location>
        <begin position="577"/>
        <end position="597"/>
    </location>
</feature>
<evidence type="ECO:0000256" key="1">
    <source>
        <dbReference type="SAM" id="Phobius"/>
    </source>
</evidence>
<sequence length="621" mass="71862">MIRGNLIASIAVFTNLYDAEHDIYSVLARFVTATINQKNMWSFDITTLRNRLRECFEIDVYESVLKTVIRNRLKDSITSTNGEYHAKPSAEALKDFDRQLSAQDTKYRPVFDALIAYYRSSTSQHIQDQDIIEGFTKFLLTDSSQDTGHIFSRFMLSKESDKEFVECLNEIKEGFIIISGLKDITESTDLNTIGSWTTQLTIYLDTEELFSVYGYNGDLHSRILNDFLSLVREANKRKKYIQLKYLDETKNVIDGYFKQAERIINKLDRPDGKPAMNTILSRCQDKGDVLEERGKFYAFLQASDIEYDERSICVDDMNGNLQTTDNLDAIQTDAASSSLTISEEDIVKYLRIFSIINGKRRSIHKSSFEKCQCVLLSESSIPKFISRHSSIREGTNFTYSTTMDYAISRLWFRLHKGIMRNQTPASLDVMNRVKLVMTSLLHRSVVDKYDELRTKSYDDDTRIHIYNEIRAYEMHPEDITDANIDDIVGFIEIKDVETLRREKAELQEQASRGNIAIMELQKMKRKQRQDVKDKVKRKVRNCIKRFYLLCVLICGSLGFGIYYVVSRICSSHDTLLSVLSFVIGCIVLPALGYIPSIRKKIASLQKRIIRRKGKSLFHKYR</sequence>